<reference evidence="1" key="2">
    <citation type="journal article" date="2015" name="Fish Shellfish Immunol.">
        <title>Early steps in the European eel (Anguilla anguilla)-Vibrio vulnificus interaction in the gills: Role of the RtxA13 toxin.</title>
        <authorList>
            <person name="Callol A."/>
            <person name="Pajuelo D."/>
            <person name="Ebbesson L."/>
            <person name="Teles M."/>
            <person name="MacKenzie S."/>
            <person name="Amaro C."/>
        </authorList>
    </citation>
    <scope>NUCLEOTIDE SEQUENCE</scope>
</reference>
<reference evidence="1" key="1">
    <citation type="submission" date="2014-11" db="EMBL/GenBank/DDBJ databases">
        <authorList>
            <person name="Amaro Gonzalez C."/>
        </authorList>
    </citation>
    <scope>NUCLEOTIDE SEQUENCE</scope>
</reference>
<organism evidence="1">
    <name type="scientific">Anguilla anguilla</name>
    <name type="common">European freshwater eel</name>
    <name type="synonym">Muraena anguilla</name>
    <dbReference type="NCBI Taxonomy" id="7936"/>
    <lineage>
        <taxon>Eukaryota</taxon>
        <taxon>Metazoa</taxon>
        <taxon>Chordata</taxon>
        <taxon>Craniata</taxon>
        <taxon>Vertebrata</taxon>
        <taxon>Euteleostomi</taxon>
        <taxon>Actinopterygii</taxon>
        <taxon>Neopterygii</taxon>
        <taxon>Teleostei</taxon>
        <taxon>Anguilliformes</taxon>
        <taxon>Anguillidae</taxon>
        <taxon>Anguilla</taxon>
    </lineage>
</organism>
<evidence type="ECO:0000313" key="1">
    <source>
        <dbReference type="EMBL" id="JAH71198.1"/>
    </source>
</evidence>
<proteinExistence type="predicted"/>
<dbReference type="AlphaFoldDB" id="A0A0E9V1R3"/>
<protein>
    <submittedName>
        <fullName evidence="1">Uncharacterized protein</fullName>
    </submittedName>
</protein>
<name>A0A0E9V1R3_ANGAN</name>
<dbReference type="EMBL" id="GBXM01037379">
    <property type="protein sequence ID" value="JAH71198.1"/>
    <property type="molecule type" value="Transcribed_RNA"/>
</dbReference>
<sequence length="22" mass="2605">MNTHYGVDKVRSNIMPLHYSEL</sequence>
<accession>A0A0E9V1R3</accession>